<protein>
    <submittedName>
        <fullName evidence="2">Uncharacterized protein</fullName>
    </submittedName>
</protein>
<sequence>MLYKAPFLRVSCLQSYSSFDHNNKPYNAFASYDSYDQKEDNCREIRHTQNFEVKNSVIACFLLY</sequence>
<organism evidence="1 2">
    <name type="scientific">Romanomermis culicivorax</name>
    <name type="common">Nematode worm</name>
    <dbReference type="NCBI Taxonomy" id="13658"/>
    <lineage>
        <taxon>Eukaryota</taxon>
        <taxon>Metazoa</taxon>
        <taxon>Ecdysozoa</taxon>
        <taxon>Nematoda</taxon>
        <taxon>Enoplea</taxon>
        <taxon>Dorylaimia</taxon>
        <taxon>Mermithida</taxon>
        <taxon>Mermithoidea</taxon>
        <taxon>Mermithidae</taxon>
        <taxon>Romanomermis</taxon>
    </lineage>
</organism>
<accession>A0A915JTF8</accession>
<keyword evidence="1" id="KW-1185">Reference proteome</keyword>
<dbReference type="AlphaFoldDB" id="A0A915JTF8"/>
<dbReference type="Proteomes" id="UP000887565">
    <property type="component" value="Unplaced"/>
</dbReference>
<evidence type="ECO:0000313" key="1">
    <source>
        <dbReference type="Proteomes" id="UP000887565"/>
    </source>
</evidence>
<reference evidence="2" key="1">
    <citation type="submission" date="2022-11" db="UniProtKB">
        <authorList>
            <consortium name="WormBaseParasite"/>
        </authorList>
    </citation>
    <scope>IDENTIFICATION</scope>
</reference>
<evidence type="ECO:0000313" key="2">
    <source>
        <dbReference type="WBParaSite" id="nRc.2.0.1.t29107-RA"/>
    </source>
</evidence>
<dbReference type="WBParaSite" id="nRc.2.0.1.t29107-RA">
    <property type="protein sequence ID" value="nRc.2.0.1.t29107-RA"/>
    <property type="gene ID" value="nRc.2.0.1.g29107"/>
</dbReference>
<name>A0A915JTF8_ROMCU</name>
<proteinExistence type="predicted"/>